<dbReference type="PANTHER" id="PTHR41237:SF1">
    <property type="entry name" value="SMALL RIBOSOMAL SUBUNIT PROTEIN BS21M"/>
    <property type="match status" value="1"/>
</dbReference>
<dbReference type="GeneID" id="37223789"/>
<feature type="compositionally biased region" description="Low complexity" evidence="4">
    <location>
        <begin position="30"/>
        <end position="64"/>
    </location>
</feature>
<feature type="region of interest" description="Disordered" evidence="4">
    <location>
        <begin position="28"/>
        <end position="111"/>
    </location>
</feature>
<keyword evidence="2" id="KW-0689">Ribosomal protein</keyword>
<protein>
    <recommendedName>
        <fullName evidence="7">Ribosomal protein S21</fullName>
    </recommendedName>
</protein>
<name>A0A395H8G7_9EURO</name>
<keyword evidence="6" id="KW-1185">Reference proteome</keyword>
<evidence type="ECO:0000256" key="4">
    <source>
        <dbReference type="SAM" id="MobiDB-lite"/>
    </source>
</evidence>
<dbReference type="GO" id="GO:0005763">
    <property type="term" value="C:mitochondrial small ribosomal subunit"/>
    <property type="evidence" value="ECO:0007669"/>
    <property type="project" value="TreeGrafter"/>
</dbReference>
<dbReference type="InterPro" id="IPR001911">
    <property type="entry name" value="Ribosomal_bS21"/>
</dbReference>
<dbReference type="OrthoDB" id="2501249at2759"/>
<sequence length="221" mass="24383">MERRALAQCLRSRPTTTLQLLPGRIGLRFASSGSNNNNTTTTTTTTTPPSAPAPTQSAPPSRTANRPQQPPAAATTDFDQILNKLNINTTTGTTRTSANERTPGSRVFNNDPLSVSRAVSQSAETDTLRAASRRVDLKLGPKLGRQITVEPEKGMDLPAALRGLTTVLNQNKVKASLQAQRFHIRKGQLRKNLKIKRWRYLFKFSFGATIKRIHKIRAQGW</sequence>
<accession>A0A395H8G7</accession>
<keyword evidence="3" id="KW-0687">Ribonucleoprotein</keyword>
<evidence type="ECO:0008006" key="7">
    <source>
        <dbReference type="Google" id="ProtNLM"/>
    </source>
</evidence>
<dbReference type="GO" id="GO:0070124">
    <property type="term" value="P:mitochondrial translational initiation"/>
    <property type="evidence" value="ECO:0007669"/>
    <property type="project" value="TreeGrafter"/>
</dbReference>
<dbReference type="InterPro" id="IPR052837">
    <property type="entry name" value="Mitoribosomal_bS21"/>
</dbReference>
<proteinExistence type="inferred from homology"/>
<organism evidence="5 6">
    <name type="scientific">Aspergillus ibericus CBS 121593</name>
    <dbReference type="NCBI Taxonomy" id="1448316"/>
    <lineage>
        <taxon>Eukaryota</taxon>
        <taxon>Fungi</taxon>
        <taxon>Dikarya</taxon>
        <taxon>Ascomycota</taxon>
        <taxon>Pezizomycotina</taxon>
        <taxon>Eurotiomycetes</taxon>
        <taxon>Eurotiomycetidae</taxon>
        <taxon>Eurotiales</taxon>
        <taxon>Aspergillaceae</taxon>
        <taxon>Aspergillus</taxon>
        <taxon>Aspergillus subgen. Circumdati</taxon>
    </lineage>
</organism>
<dbReference type="RefSeq" id="XP_025577772.1">
    <property type="nucleotide sequence ID" value="XM_025718924.1"/>
</dbReference>
<dbReference type="PANTHER" id="PTHR41237">
    <property type="entry name" value="37S RIBOSOMAL PROTEIN MRP21, MITOCHONDRIAL"/>
    <property type="match status" value="1"/>
</dbReference>
<dbReference type="GO" id="GO:0003735">
    <property type="term" value="F:structural constituent of ribosome"/>
    <property type="evidence" value="ECO:0007669"/>
    <property type="project" value="InterPro"/>
</dbReference>
<evidence type="ECO:0000313" key="5">
    <source>
        <dbReference type="EMBL" id="RAL03445.1"/>
    </source>
</evidence>
<dbReference type="Proteomes" id="UP000249402">
    <property type="component" value="Unassembled WGS sequence"/>
</dbReference>
<evidence type="ECO:0000313" key="6">
    <source>
        <dbReference type="Proteomes" id="UP000249402"/>
    </source>
</evidence>
<comment type="similarity">
    <text evidence="1">Belongs to the bacterial ribosomal protein bS21 family.</text>
</comment>
<evidence type="ECO:0000256" key="3">
    <source>
        <dbReference type="ARBA" id="ARBA00023274"/>
    </source>
</evidence>
<feature type="compositionally biased region" description="Polar residues" evidence="4">
    <location>
        <begin position="97"/>
        <end position="111"/>
    </location>
</feature>
<dbReference type="EMBL" id="KZ824427">
    <property type="protein sequence ID" value="RAL03445.1"/>
    <property type="molecule type" value="Genomic_DNA"/>
</dbReference>
<dbReference type="AlphaFoldDB" id="A0A395H8G7"/>
<dbReference type="Pfam" id="PF01165">
    <property type="entry name" value="Ribosomal_S21"/>
    <property type="match status" value="1"/>
</dbReference>
<reference evidence="5 6" key="1">
    <citation type="submission" date="2018-02" db="EMBL/GenBank/DDBJ databases">
        <title>The genomes of Aspergillus section Nigri reveals drivers in fungal speciation.</title>
        <authorList>
            <consortium name="DOE Joint Genome Institute"/>
            <person name="Vesth T.C."/>
            <person name="Nybo J."/>
            <person name="Theobald S."/>
            <person name="Brandl J."/>
            <person name="Frisvad J.C."/>
            <person name="Nielsen K.F."/>
            <person name="Lyhne E.K."/>
            <person name="Kogle M.E."/>
            <person name="Kuo A."/>
            <person name="Riley R."/>
            <person name="Clum A."/>
            <person name="Nolan M."/>
            <person name="Lipzen A."/>
            <person name="Salamov A."/>
            <person name="Henrissat B."/>
            <person name="Wiebenga A."/>
            <person name="De vries R.P."/>
            <person name="Grigoriev I.V."/>
            <person name="Mortensen U.H."/>
            <person name="Andersen M.R."/>
            <person name="Baker S.E."/>
        </authorList>
    </citation>
    <scope>NUCLEOTIDE SEQUENCE [LARGE SCALE GENOMIC DNA]</scope>
    <source>
        <strain evidence="5 6">CBS 121593</strain>
    </source>
</reference>
<dbReference type="STRING" id="1448316.A0A395H8G7"/>
<evidence type="ECO:0000256" key="1">
    <source>
        <dbReference type="ARBA" id="ARBA00006640"/>
    </source>
</evidence>
<dbReference type="VEuPathDB" id="FungiDB:BO80DRAFT_422909"/>
<evidence type="ECO:0000256" key="2">
    <source>
        <dbReference type="ARBA" id="ARBA00022980"/>
    </source>
</evidence>
<gene>
    <name evidence="5" type="ORF">BO80DRAFT_422909</name>
</gene>